<keyword evidence="2" id="KW-1185">Reference proteome</keyword>
<gene>
    <name evidence="1" type="ORF">Mlaev_01244</name>
</gene>
<comment type="caution">
    <text evidence="1">The sequence shown here is derived from an EMBL/GenBank/DDBJ whole genome shotgun (WGS) entry which is preliminary data.</text>
</comment>
<dbReference type="AlphaFoldDB" id="A0A150HFU3"/>
<dbReference type="EMBL" id="LRAD01000026">
    <property type="protein sequence ID" value="KXZ60987.1"/>
    <property type="molecule type" value="Genomic_DNA"/>
</dbReference>
<dbReference type="Proteomes" id="UP000075357">
    <property type="component" value="Unassembled WGS sequence"/>
</dbReference>
<evidence type="ECO:0000313" key="2">
    <source>
        <dbReference type="Proteomes" id="UP000075357"/>
    </source>
</evidence>
<name>A0A150HFU3_9MICO</name>
<accession>A0A150HFU3</accession>
<proteinExistence type="predicted"/>
<organism evidence="1 2">
    <name type="scientific">Microbacterium laevaniformans</name>
    <dbReference type="NCBI Taxonomy" id="36807"/>
    <lineage>
        <taxon>Bacteria</taxon>
        <taxon>Bacillati</taxon>
        <taxon>Actinomycetota</taxon>
        <taxon>Actinomycetes</taxon>
        <taxon>Micrococcales</taxon>
        <taxon>Microbacteriaceae</taxon>
        <taxon>Microbacterium</taxon>
    </lineage>
</organism>
<protein>
    <submittedName>
        <fullName evidence="1">Uncharacterized protein</fullName>
    </submittedName>
</protein>
<reference evidence="1 2" key="1">
    <citation type="submission" date="2016-01" db="EMBL/GenBank/DDBJ databases">
        <title>Draft genome sequences of Microbacterium laevaniformans LCDC 91-0039 and the type strain of Microbacterium hominis LCDC 84-209.</title>
        <authorList>
            <person name="Bernier A.-M."/>
            <person name="Bernard K."/>
        </authorList>
    </citation>
    <scope>NUCLEOTIDE SEQUENCE [LARGE SCALE GENOMIC DNA]</scope>
    <source>
        <strain evidence="1 2">LCDC 91-0039</strain>
    </source>
</reference>
<evidence type="ECO:0000313" key="1">
    <source>
        <dbReference type="EMBL" id="KXZ60987.1"/>
    </source>
</evidence>
<sequence length="136" mass="13595">MIGAVVTRIVATALATAPPAVVNTARTWVPSLFTVAFSASSGAVSPAMSLKRVAPAGRSCHCTCPEPVAWKAIGAAAVPAGSVSVRSAGSAVTTGAVPTRSRRWIARREVAASVTCTMTAPSGSTANTSRLSASRA</sequence>